<protein>
    <submittedName>
        <fullName evidence="2">Uncharacterized protein</fullName>
    </submittedName>
</protein>
<name>A0A1P8V035_9RHOB</name>
<dbReference type="OrthoDB" id="7844799at2"/>
<dbReference type="EMBL" id="CP015093">
    <property type="protein sequence ID" value="APZ54956.1"/>
    <property type="molecule type" value="Genomic_DNA"/>
</dbReference>
<dbReference type="Proteomes" id="UP000187059">
    <property type="component" value="Chromosome"/>
</dbReference>
<dbReference type="KEGG" id="paby:Ga0080574_TMP4622"/>
<keyword evidence="1" id="KW-0472">Membrane</keyword>
<keyword evidence="3" id="KW-1185">Reference proteome</keyword>
<dbReference type="AlphaFoldDB" id="A0A1P8V035"/>
<accession>A0A1P8V035</accession>
<feature type="transmembrane region" description="Helical" evidence="1">
    <location>
        <begin position="120"/>
        <end position="137"/>
    </location>
</feature>
<reference evidence="2 3" key="1">
    <citation type="submission" date="2016-04" db="EMBL/GenBank/DDBJ databases">
        <title>Deep-sea bacteria in the southern Pacific.</title>
        <authorList>
            <person name="Tang K."/>
        </authorList>
    </citation>
    <scope>NUCLEOTIDE SEQUENCE [LARGE SCALE GENOMIC DNA]</scope>
    <source>
        <strain evidence="2 3">JLT2014</strain>
    </source>
</reference>
<proteinExistence type="predicted"/>
<dbReference type="STRING" id="1250539.Ga0080574_TMP4622"/>
<feature type="transmembrane region" description="Helical" evidence="1">
    <location>
        <begin position="83"/>
        <end position="108"/>
    </location>
</feature>
<keyword evidence="1" id="KW-1133">Transmembrane helix</keyword>
<keyword evidence="1" id="KW-0812">Transmembrane</keyword>
<organism evidence="2 3">
    <name type="scientific">Salipiger abyssi</name>
    <dbReference type="NCBI Taxonomy" id="1250539"/>
    <lineage>
        <taxon>Bacteria</taxon>
        <taxon>Pseudomonadati</taxon>
        <taxon>Pseudomonadota</taxon>
        <taxon>Alphaproteobacteria</taxon>
        <taxon>Rhodobacterales</taxon>
        <taxon>Roseobacteraceae</taxon>
        <taxon>Salipiger</taxon>
    </lineage>
</organism>
<gene>
    <name evidence="2" type="ORF">Ga0080574_TMP4622</name>
</gene>
<feature type="transmembrane region" description="Helical" evidence="1">
    <location>
        <begin position="44"/>
        <end position="63"/>
    </location>
</feature>
<sequence>MRKYAFRKMTRDDFNTRVKRLDPQYFQHGDTKPVATCRATAHPYLCLLLGFGWAYLIFAIAGKRSLIETSLMRGSIPVQYHDYIFYALAALLAVSAVMLAIHVLRYVCLRRGRPGRSNSGGLLVGAAAAAALAYMPSSVLEAGFGLLDDNSKTFIMATSQGVREAMPAELTSVAFIVTD</sequence>
<evidence type="ECO:0000313" key="3">
    <source>
        <dbReference type="Proteomes" id="UP000187059"/>
    </source>
</evidence>
<evidence type="ECO:0000256" key="1">
    <source>
        <dbReference type="SAM" id="Phobius"/>
    </source>
</evidence>
<evidence type="ECO:0000313" key="2">
    <source>
        <dbReference type="EMBL" id="APZ54956.1"/>
    </source>
</evidence>
<dbReference type="RefSeq" id="WP_076705231.1">
    <property type="nucleotide sequence ID" value="NZ_CP015093.1"/>
</dbReference>